<evidence type="ECO:0000259" key="2">
    <source>
        <dbReference type="SMART" id="SM00834"/>
    </source>
</evidence>
<comment type="caution">
    <text evidence="3">The sequence shown here is derived from an EMBL/GenBank/DDBJ whole genome shotgun (WGS) entry which is preliminary data.</text>
</comment>
<accession>A0A4Q7UVW5</accession>
<dbReference type="RefSeq" id="WP_130290301.1">
    <property type="nucleotide sequence ID" value="NZ_SHKL01000001.1"/>
</dbReference>
<feature type="region of interest" description="Disordered" evidence="1">
    <location>
        <begin position="27"/>
        <end position="71"/>
    </location>
</feature>
<evidence type="ECO:0000313" key="4">
    <source>
        <dbReference type="Proteomes" id="UP000291591"/>
    </source>
</evidence>
<dbReference type="AlphaFoldDB" id="A0A4Q7UVW5"/>
<keyword evidence="4" id="KW-1185">Reference proteome</keyword>
<dbReference type="OrthoDB" id="9792898at2"/>
<feature type="domain" description="Putative regulatory protein FmdB zinc ribbon" evidence="2">
    <location>
        <begin position="1"/>
        <end position="41"/>
    </location>
</feature>
<reference evidence="3 4" key="1">
    <citation type="submission" date="2019-02" db="EMBL/GenBank/DDBJ databases">
        <title>Sequencing the genomes of 1000 actinobacteria strains.</title>
        <authorList>
            <person name="Klenk H.-P."/>
        </authorList>
    </citation>
    <scope>NUCLEOTIDE SEQUENCE [LARGE SCALE GENOMIC DNA]</scope>
    <source>
        <strain evidence="3 4">DSM 45779</strain>
    </source>
</reference>
<dbReference type="InterPro" id="IPR013429">
    <property type="entry name" value="Regulatory_FmdB_Zinc_ribbon"/>
</dbReference>
<feature type="compositionally biased region" description="Low complexity" evidence="1">
    <location>
        <begin position="121"/>
        <end position="134"/>
    </location>
</feature>
<name>A0A4Q7UVW5_PSEST</name>
<organism evidence="3 4">
    <name type="scientific">Pseudonocardia sediminis</name>
    <dbReference type="NCBI Taxonomy" id="1397368"/>
    <lineage>
        <taxon>Bacteria</taxon>
        <taxon>Bacillati</taxon>
        <taxon>Actinomycetota</taxon>
        <taxon>Actinomycetes</taxon>
        <taxon>Pseudonocardiales</taxon>
        <taxon>Pseudonocardiaceae</taxon>
        <taxon>Pseudonocardia</taxon>
    </lineage>
</organism>
<sequence length="147" mass="15980">MPLYDYACACGARFELMVPSWSSPAPDCPSCGGATTRRPPSPAVHGRGRATPPPAMSKAPQSWEGLNNGDRDTITHWRRTVEARQEFEANNPEHKEHRDAVAAHEGVFERKPLTYKELASRAATSKNATAAAAEASKDRVKPTAPKD</sequence>
<proteinExistence type="predicted"/>
<dbReference type="Pfam" id="PF09723">
    <property type="entry name" value="Zn_ribbon_8"/>
    <property type="match status" value="1"/>
</dbReference>
<evidence type="ECO:0000313" key="3">
    <source>
        <dbReference type="EMBL" id="RZT85915.1"/>
    </source>
</evidence>
<feature type="region of interest" description="Disordered" evidence="1">
    <location>
        <begin position="121"/>
        <end position="147"/>
    </location>
</feature>
<dbReference type="NCBIfam" id="TIGR02605">
    <property type="entry name" value="CxxC_CxxC_SSSS"/>
    <property type="match status" value="1"/>
</dbReference>
<feature type="compositionally biased region" description="Basic and acidic residues" evidence="1">
    <location>
        <begin position="135"/>
        <end position="147"/>
    </location>
</feature>
<dbReference type="EMBL" id="SHKL01000001">
    <property type="protein sequence ID" value="RZT85915.1"/>
    <property type="molecule type" value="Genomic_DNA"/>
</dbReference>
<gene>
    <name evidence="3" type="ORF">EV383_2802</name>
</gene>
<evidence type="ECO:0000256" key="1">
    <source>
        <dbReference type="SAM" id="MobiDB-lite"/>
    </source>
</evidence>
<dbReference type="SMART" id="SM00834">
    <property type="entry name" value="CxxC_CXXC_SSSS"/>
    <property type="match status" value="1"/>
</dbReference>
<protein>
    <submittedName>
        <fullName evidence="3">Putative FmdB family regulatory protein</fullName>
    </submittedName>
</protein>
<dbReference type="Proteomes" id="UP000291591">
    <property type="component" value="Unassembled WGS sequence"/>
</dbReference>